<dbReference type="AlphaFoldDB" id="A0A1G8KGM6"/>
<dbReference type="PANTHER" id="PTHR36169:SF1">
    <property type="entry name" value="ACETATE KINASE EUTQ"/>
    <property type="match status" value="1"/>
</dbReference>
<evidence type="ECO:0000313" key="1">
    <source>
        <dbReference type="EMBL" id="SDI42564.1"/>
    </source>
</evidence>
<dbReference type="RefSeq" id="WP_031577856.1">
    <property type="nucleotide sequence ID" value="NZ_FNDZ01000002.1"/>
</dbReference>
<reference evidence="1 2" key="1">
    <citation type="submission" date="2016-10" db="EMBL/GenBank/DDBJ databases">
        <authorList>
            <person name="de Groot N.N."/>
        </authorList>
    </citation>
    <scope>NUCLEOTIDE SEQUENCE [LARGE SCALE GENOMIC DNA]</scope>
    <source>
        <strain evidence="1 2">CGMCC 1.5058</strain>
    </source>
</reference>
<dbReference type="Proteomes" id="UP000183255">
    <property type="component" value="Unassembled WGS sequence"/>
</dbReference>
<dbReference type="PANTHER" id="PTHR36169">
    <property type="entry name" value="ETHANOLAMINE UTILIZATION PROTEIN EUTQ"/>
    <property type="match status" value="1"/>
</dbReference>
<dbReference type="InterPro" id="IPR011051">
    <property type="entry name" value="RmlC_Cupin_sf"/>
</dbReference>
<dbReference type="CDD" id="cd02228">
    <property type="entry name" value="cupin_EutQ"/>
    <property type="match status" value="1"/>
</dbReference>
<name>A0A1G8KGM6_9CLOT</name>
<dbReference type="Pfam" id="PF06249">
    <property type="entry name" value="EutQ"/>
    <property type="match status" value="1"/>
</dbReference>
<evidence type="ECO:0000313" key="2">
    <source>
        <dbReference type="Proteomes" id="UP000183255"/>
    </source>
</evidence>
<protein>
    <submittedName>
        <fullName evidence="1">Ethanolamine utilization protein EutQ</fullName>
    </submittedName>
</protein>
<gene>
    <name evidence="1" type="ORF">SAMN05421804_102311</name>
</gene>
<dbReference type="EMBL" id="FNDZ01000002">
    <property type="protein sequence ID" value="SDI42564.1"/>
    <property type="molecule type" value="Genomic_DNA"/>
</dbReference>
<accession>A0A1G8KGM6</accession>
<dbReference type="InterPro" id="IPR014710">
    <property type="entry name" value="RmlC-like_jellyroll"/>
</dbReference>
<sequence length="150" mass="16790">MQISQEQLEAVIRKVLQEQMGVEKKPMDKCVDKKSGVLVVKGRSVRPEPFDTGKPGTKVFLSDVMTLEESPRLMAGIMEMEESSFPWTLQYDEVDYIIEGALEIKIGDAVIRGEAGDILFIPKGSSISFVAPGKTRFLYVTYPADWAEQE</sequence>
<dbReference type="InterPro" id="IPR010424">
    <property type="entry name" value="EutQ"/>
</dbReference>
<proteinExistence type="predicted"/>
<dbReference type="SUPFAM" id="SSF51182">
    <property type="entry name" value="RmlC-like cupins"/>
    <property type="match status" value="1"/>
</dbReference>
<dbReference type="Gene3D" id="2.60.120.10">
    <property type="entry name" value="Jelly Rolls"/>
    <property type="match status" value="1"/>
</dbReference>
<organism evidence="1 2">
    <name type="scientific">Proteiniclasticum ruminis</name>
    <dbReference type="NCBI Taxonomy" id="398199"/>
    <lineage>
        <taxon>Bacteria</taxon>
        <taxon>Bacillati</taxon>
        <taxon>Bacillota</taxon>
        <taxon>Clostridia</taxon>
        <taxon>Eubacteriales</taxon>
        <taxon>Clostridiaceae</taxon>
        <taxon>Proteiniclasticum</taxon>
    </lineage>
</organism>